<dbReference type="InterPro" id="IPR020992">
    <property type="entry name" value="Tail_Prtase_C"/>
</dbReference>
<dbReference type="InterPro" id="IPR036034">
    <property type="entry name" value="PDZ_sf"/>
</dbReference>
<dbReference type="SUPFAM" id="SSF52096">
    <property type="entry name" value="ClpP/crotonase"/>
    <property type="match status" value="1"/>
</dbReference>
<evidence type="ECO:0000256" key="7">
    <source>
        <dbReference type="SAM" id="SignalP"/>
    </source>
</evidence>
<dbReference type="PANTHER" id="PTHR32060:SF22">
    <property type="entry name" value="CARBOXYL-TERMINAL-PROCESSING PEPTIDASE 3, CHLOROPLASTIC"/>
    <property type="match status" value="1"/>
</dbReference>
<dbReference type="Pfam" id="PF11818">
    <property type="entry name" value="DUF3340"/>
    <property type="match status" value="1"/>
</dbReference>
<keyword evidence="2 5" id="KW-0645">Protease</keyword>
<dbReference type="GO" id="GO:0004175">
    <property type="term" value="F:endopeptidase activity"/>
    <property type="evidence" value="ECO:0007669"/>
    <property type="project" value="TreeGrafter"/>
</dbReference>
<feature type="signal peptide" evidence="7">
    <location>
        <begin position="1"/>
        <end position="24"/>
    </location>
</feature>
<dbReference type="Pfam" id="PF03572">
    <property type="entry name" value="Peptidase_S41"/>
    <property type="match status" value="1"/>
</dbReference>
<dbReference type="Proteomes" id="UP000624703">
    <property type="component" value="Unassembled WGS sequence"/>
</dbReference>
<name>A0A8J7MEC5_9BACT</name>
<evidence type="ECO:0000259" key="8">
    <source>
        <dbReference type="PROSITE" id="PS50106"/>
    </source>
</evidence>
<evidence type="ECO:0000313" key="10">
    <source>
        <dbReference type="Proteomes" id="UP000624703"/>
    </source>
</evidence>
<evidence type="ECO:0000256" key="1">
    <source>
        <dbReference type="ARBA" id="ARBA00009179"/>
    </source>
</evidence>
<evidence type="ECO:0000256" key="2">
    <source>
        <dbReference type="ARBA" id="ARBA00022670"/>
    </source>
</evidence>
<feature type="domain" description="PDZ" evidence="8">
    <location>
        <begin position="244"/>
        <end position="323"/>
    </location>
</feature>
<feature type="coiled-coil region" evidence="6">
    <location>
        <begin position="616"/>
        <end position="657"/>
    </location>
</feature>
<dbReference type="Pfam" id="PF00595">
    <property type="entry name" value="PDZ"/>
    <property type="match status" value="1"/>
</dbReference>
<feature type="chain" id="PRO_5035300675" evidence="7">
    <location>
        <begin position="25"/>
        <end position="748"/>
    </location>
</feature>
<keyword evidence="7" id="KW-0732">Signal</keyword>
<dbReference type="SMART" id="SM00228">
    <property type="entry name" value="PDZ"/>
    <property type="match status" value="1"/>
</dbReference>
<protein>
    <submittedName>
        <fullName evidence="9">Carboxy terminal-processing peptidase</fullName>
    </submittedName>
</protein>
<dbReference type="CDD" id="cd07560">
    <property type="entry name" value="Peptidase_S41_CPP"/>
    <property type="match status" value="1"/>
</dbReference>
<evidence type="ECO:0000256" key="6">
    <source>
        <dbReference type="SAM" id="Coils"/>
    </source>
</evidence>
<evidence type="ECO:0000256" key="3">
    <source>
        <dbReference type="ARBA" id="ARBA00022801"/>
    </source>
</evidence>
<dbReference type="GO" id="GO:0006508">
    <property type="term" value="P:proteolysis"/>
    <property type="evidence" value="ECO:0007669"/>
    <property type="project" value="UniProtKB-KW"/>
</dbReference>
<gene>
    <name evidence="9" type="ORF">JIN82_08310</name>
</gene>
<evidence type="ECO:0000256" key="4">
    <source>
        <dbReference type="ARBA" id="ARBA00022825"/>
    </source>
</evidence>
<comment type="similarity">
    <text evidence="1 5">Belongs to the peptidase S41A family.</text>
</comment>
<keyword evidence="3 5" id="KW-0378">Hydrolase</keyword>
<dbReference type="InterPro" id="IPR029045">
    <property type="entry name" value="ClpP/crotonase-like_dom_sf"/>
</dbReference>
<dbReference type="SUPFAM" id="SSF50156">
    <property type="entry name" value="PDZ domain-like"/>
    <property type="match status" value="1"/>
</dbReference>
<dbReference type="Gene3D" id="3.90.226.10">
    <property type="entry name" value="2-enoyl-CoA Hydratase, Chain A, domain 1"/>
    <property type="match status" value="1"/>
</dbReference>
<comment type="caution">
    <text evidence="9">The sequence shown here is derived from an EMBL/GenBank/DDBJ whole genome shotgun (WGS) entry which is preliminary data.</text>
</comment>
<dbReference type="GO" id="GO:0030288">
    <property type="term" value="C:outer membrane-bounded periplasmic space"/>
    <property type="evidence" value="ECO:0007669"/>
    <property type="project" value="TreeGrafter"/>
</dbReference>
<dbReference type="GO" id="GO:0007165">
    <property type="term" value="P:signal transduction"/>
    <property type="evidence" value="ECO:0007669"/>
    <property type="project" value="TreeGrafter"/>
</dbReference>
<dbReference type="SMR" id="A0A8J7MEC5"/>
<dbReference type="InterPro" id="IPR004447">
    <property type="entry name" value="Peptidase_S41A"/>
</dbReference>
<dbReference type="SMART" id="SM00245">
    <property type="entry name" value="TSPc"/>
    <property type="match status" value="1"/>
</dbReference>
<accession>A0A8J7MEC5</accession>
<reference evidence="9" key="1">
    <citation type="submission" date="2021-01" db="EMBL/GenBank/DDBJ databases">
        <title>Modified the classification status of verrucomicrobia.</title>
        <authorList>
            <person name="Feng X."/>
        </authorList>
    </citation>
    <scope>NUCLEOTIDE SEQUENCE</scope>
    <source>
        <strain evidence="9">_KCTC 22039</strain>
    </source>
</reference>
<dbReference type="RefSeq" id="WP_200311166.1">
    <property type="nucleotide sequence ID" value="NZ_JAENIM010000039.1"/>
</dbReference>
<dbReference type="NCBIfam" id="TIGR00225">
    <property type="entry name" value="prc"/>
    <property type="match status" value="1"/>
</dbReference>
<dbReference type="AlphaFoldDB" id="A0A8J7MEC5"/>
<keyword evidence="6" id="KW-0175">Coiled coil</keyword>
<sequence>MKHLFAKLITGAVLSFASVSCATADNEIANTDFNAVGRSMAIMLQNTHYEHENLPFNQKLGERFFDSYLQSLDPGKLYFLKSDVDKLREQYGNQMHLLLVASDSMDPASEIYNVFKLRAQQRITEAQEFLKADEFDFTKDDFVTRSRKEAEWPADEAEAKMLWKKRLTDAMLSETLRRETIARLAEEQGKDDPLKDKESPAEMISLRYQRVLHGIDEATSEDVANYFLSAVAKSYDPHTDYFSASEMERFMSGMQHSLVGIGALLQAEDDGATKISGIVVGGPADKQGELQLNDRIVGVDSLNDGEMTDIMFMKLDRVVDLIRGKEKTQVKLKVEPANGAPGEIKYIIIDRAKVEMKEELANAELIQMKDAGGVTRRIGWISLPSFYADMQDWSTRCSVDVEKLVKRLAEEKVEGILLDLRGNGGGSLEEVRRMTGFFIGKGPVVQVKDHRRRIEVKDAQQRAIFDGPMVVLIDKTSASASEILAGALQDYNRAVIVGDSSTYGKGTVQQPIEIARMMPIMARADRAGVLKPTIQKFYRVSGGSTQLKGVEADIVLPSLLDAFEIGEQYMDYAMPYDKIRRAAGFTPENRSNLFLPVLKAGSTERINNSVDFQYVVEDANRLKEKRELNRDSLNKEIREAEIAEADARKKSRNLEQKQRFAEVAAADSEKFKFYRLKLDDLEDEELELINFDVENEDFMRKAKDDVADLDDTPDWPSRLDPVKREGINILADLIEQVDKAKTAGVYNR</sequence>
<dbReference type="GO" id="GO:0008236">
    <property type="term" value="F:serine-type peptidase activity"/>
    <property type="evidence" value="ECO:0007669"/>
    <property type="project" value="UniProtKB-KW"/>
</dbReference>
<dbReference type="InterPro" id="IPR001478">
    <property type="entry name" value="PDZ"/>
</dbReference>
<evidence type="ECO:0000256" key="5">
    <source>
        <dbReference type="RuleBase" id="RU004404"/>
    </source>
</evidence>
<dbReference type="Pfam" id="PF17804">
    <property type="entry name" value="TSP_NTD"/>
    <property type="match status" value="1"/>
</dbReference>
<dbReference type="PANTHER" id="PTHR32060">
    <property type="entry name" value="TAIL-SPECIFIC PROTEASE"/>
    <property type="match status" value="1"/>
</dbReference>
<dbReference type="EMBL" id="JAENIM010000039">
    <property type="protein sequence ID" value="MBK1791152.1"/>
    <property type="molecule type" value="Genomic_DNA"/>
</dbReference>
<evidence type="ECO:0000313" key="9">
    <source>
        <dbReference type="EMBL" id="MBK1791152.1"/>
    </source>
</evidence>
<dbReference type="PROSITE" id="PS50106">
    <property type="entry name" value="PDZ"/>
    <property type="match status" value="1"/>
</dbReference>
<organism evidence="9 10">
    <name type="scientific">Persicirhabdus sediminis</name>
    <dbReference type="NCBI Taxonomy" id="454144"/>
    <lineage>
        <taxon>Bacteria</taxon>
        <taxon>Pseudomonadati</taxon>
        <taxon>Verrucomicrobiota</taxon>
        <taxon>Verrucomicrobiia</taxon>
        <taxon>Verrucomicrobiales</taxon>
        <taxon>Verrucomicrobiaceae</taxon>
        <taxon>Persicirhabdus</taxon>
    </lineage>
</organism>
<dbReference type="CDD" id="cd06782">
    <property type="entry name" value="cpPDZ_CPP-like"/>
    <property type="match status" value="1"/>
</dbReference>
<dbReference type="InterPro" id="IPR040573">
    <property type="entry name" value="TSP_N"/>
</dbReference>
<dbReference type="InterPro" id="IPR005151">
    <property type="entry name" value="Tail-specific_protease"/>
</dbReference>
<proteinExistence type="inferred from homology"/>
<dbReference type="PROSITE" id="PS51257">
    <property type="entry name" value="PROKAR_LIPOPROTEIN"/>
    <property type="match status" value="1"/>
</dbReference>
<dbReference type="Gene3D" id="2.30.42.10">
    <property type="match status" value="1"/>
</dbReference>
<keyword evidence="4 5" id="KW-0720">Serine protease</keyword>
<keyword evidence="10" id="KW-1185">Reference proteome</keyword>